<dbReference type="AlphaFoldDB" id="A0A0B0ELG7"/>
<evidence type="ECO:0000313" key="1">
    <source>
        <dbReference type="EMBL" id="KHE93449.1"/>
    </source>
</evidence>
<proteinExistence type="predicted"/>
<evidence type="ECO:0000313" key="2">
    <source>
        <dbReference type="Proteomes" id="UP000030652"/>
    </source>
</evidence>
<dbReference type="EMBL" id="JRYO01000056">
    <property type="protein sequence ID" value="KHE93449.1"/>
    <property type="molecule type" value="Genomic_DNA"/>
</dbReference>
<gene>
    <name evidence="1" type="ORF">SCABRO_00744</name>
</gene>
<organism evidence="1 2">
    <name type="scientific">Candidatus Scalindua brodae</name>
    <dbReference type="NCBI Taxonomy" id="237368"/>
    <lineage>
        <taxon>Bacteria</taxon>
        <taxon>Pseudomonadati</taxon>
        <taxon>Planctomycetota</taxon>
        <taxon>Candidatus Brocadiia</taxon>
        <taxon>Candidatus Brocadiales</taxon>
        <taxon>Candidatus Scalinduaceae</taxon>
        <taxon>Candidatus Scalindua</taxon>
    </lineage>
</organism>
<comment type="caution">
    <text evidence="1">The sequence shown here is derived from an EMBL/GenBank/DDBJ whole genome shotgun (WGS) entry which is preliminary data.</text>
</comment>
<sequence>MNNGFTQVLGDPVVWGARMTLQALTSLGFIVRLSGYTQ</sequence>
<dbReference type="Proteomes" id="UP000030652">
    <property type="component" value="Unassembled WGS sequence"/>
</dbReference>
<protein>
    <submittedName>
        <fullName evidence="1">Uncharacterized protein</fullName>
    </submittedName>
</protein>
<name>A0A0B0ELG7_9BACT</name>
<reference evidence="1 2" key="1">
    <citation type="submission" date="2014-10" db="EMBL/GenBank/DDBJ databases">
        <title>Draft genome of anammox bacterium scalindua brodae, obtained using differential coverage binning of sequence data from two enrichment reactors.</title>
        <authorList>
            <person name="Speth D.R."/>
            <person name="Russ L."/>
            <person name="Kartal B."/>
            <person name="Op den Camp H.J."/>
            <person name="Dutilh B.E."/>
            <person name="Jetten M.S."/>
        </authorList>
    </citation>
    <scope>NUCLEOTIDE SEQUENCE [LARGE SCALE GENOMIC DNA]</scope>
    <source>
        <strain evidence="1">RU1</strain>
    </source>
</reference>
<accession>A0A0B0ELG7</accession>